<dbReference type="GO" id="GO:0043531">
    <property type="term" value="F:ADP binding"/>
    <property type="evidence" value="ECO:0007669"/>
    <property type="project" value="InterPro"/>
</dbReference>
<gene>
    <name evidence="11" type="primary">LOC113862487</name>
</gene>
<evidence type="ECO:0000313" key="11">
    <source>
        <dbReference type="RefSeq" id="XP_027351372.1"/>
    </source>
</evidence>
<dbReference type="FunFam" id="3.40.50.10140:FF:000007">
    <property type="entry name" value="Disease resistance protein (TIR-NBS-LRR class)"/>
    <property type="match status" value="1"/>
</dbReference>
<dbReference type="Gene3D" id="3.80.10.10">
    <property type="entry name" value="Ribonuclease Inhibitor"/>
    <property type="match status" value="3"/>
</dbReference>
<dbReference type="SUPFAM" id="SSF52058">
    <property type="entry name" value="L domain-like"/>
    <property type="match status" value="1"/>
</dbReference>
<dbReference type="Pfam" id="PF01582">
    <property type="entry name" value="TIR"/>
    <property type="match status" value="1"/>
</dbReference>
<accession>A0A8B8L590</accession>
<keyword evidence="2" id="KW-0433">Leucine-rich repeat</keyword>
<dbReference type="KEGG" id="aprc:113862487"/>
<dbReference type="OrthoDB" id="1357022at2759"/>
<dbReference type="PANTHER" id="PTHR11017">
    <property type="entry name" value="LEUCINE-RICH REPEAT-CONTAINING PROTEIN"/>
    <property type="match status" value="1"/>
</dbReference>
<evidence type="ECO:0000313" key="10">
    <source>
        <dbReference type="Proteomes" id="UP000694853"/>
    </source>
</evidence>
<reference evidence="10" key="1">
    <citation type="journal article" date="2019" name="Toxins">
        <title>Detection of Abrin-Like and Prepropulchellin-Like Toxin Genes and Transcripts Using Whole Genome Sequencing and Full-Length Transcript Sequencing of Abrus precatorius.</title>
        <authorList>
            <person name="Hovde B.T."/>
            <person name="Daligault H.E."/>
            <person name="Hanschen E.R."/>
            <person name="Kunde Y.A."/>
            <person name="Johnson M.B."/>
            <person name="Starkenburg S.R."/>
            <person name="Johnson S.L."/>
        </authorList>
    </citation>
    <scope>NUCLEOTIDE SEQUENCE [LARGE SCALE GENOMIC DNA]</scope>
</reference>
<dbReference type="PRINTS" id="PR00364">
    <property type="entry name" value="DISEASERSIST"/>
</dbReference>
<dbReference type="Pfam" id="PF23282">
    <property type="entry name" value="WHD_ROQ1"/>
    <property type="match status" value="1"/>
</dbReference>
<dbReference type="InterPro" id="IPR042197">
    <property type="entry name" value="Apaf_helical"/>
</dbReference>
<evidence type="ECO:0000256" key="6">
    <source>
        <dbReference type="ARBA" id="ARBA00023027"/>
    </source>
</evidence>
<dbReference type="GO" id="GO:0061809">
    <property type="term" value="F:NAD+ nucleosidase activity, cyclic ADP-ribose generating"/>
    <property type="evidence" value="ECO:0007669"/>
    <property type="project" value="UniProtKB-EC"/>
</dbReference>
<proteinExistence type="predicted"/>
<dbReference type="AlphaFoldDB" id="A0A8B8L590"/>
<evidence type="ECO:0000256" key="4">
    <source>
        <dbReference type="ARBA" id="ARBA00022801"/>
    </source>
</evidence>
<reference evidence="11" key="2">
    <citation type="submission" date="2025-08" db="UniProtKB">
        <authorList>
            <consortium name="RefSeq"/>
        </authorList>
    </citation>
    <scope>IDENTIFICATION</scope>
    <source>
        <tissue evidence="11">Young leaves</tissue>
    </source>
</reference>
<dbReference type="Pfam" id="PF23286">
    <property type="entry name" value="LRR_13"/>
    <property type="match status" value="1"/>
</dbReference>
<dbReference type="Gene3D" id="3.40.50.300">
    <property type="entry name" value="P-loop containing nucleotide triphosphate hydrolases"/>
    <property type="match status" value="1"/>
</dbReference>
<keyword evidence="10" id="KW-1185">Reference proteome</keyword>
<evidence type="ECO:0000256" key="1">
    <source>
        <dbReference type="ARBA" id="ARBA00011982"/>
    </source>
</evidence>
<dbReference type="PROSITE" id="PS50104">
    <property type="entry name" value="TIR"/>
    <property type="match status" value="1"/>
</dbReference>
<dbReference type="InterPro" id="IPR045344">
    <property type="entry name" value="C-JID"/>
</dbReference>
<dbReference type="EC" id="3.2.2.6" evidence="1"/>
<evidence type="ECO:0000256" key="7">
    <source>
        <dbReference type="ARBA" id="ARBA00047304"/>
    </source>
</evidence>
<dbReference type="SUPFAM" id="SSF52200">
    <property type="entry name" value="Toll/Interleukin receptor TIR domain"/>
    <property type="match status" value="1"/>
</dbReference>
<dbReference type="RefSeq" id="XP_027351372.1">
    <property type="nucleotide sequence ID" value="XM_027495571.1"/>
</dbReference>
<dbReference type="GO" id="GO:0007165">
    <property type="term" value="P:signal transduction"/>
    <property type="evidence" value="ECO:0007669"/>
    <property type="project" value="InterPro"/>
</dbReference>
<evidence type="ECO:0000256" key="5">
    <source>
        <dbReference type="ARBA" id="ARBA00022821"/>
    </source>
</evidence>
<evidence type="ECO:0000259" key="9">
    <source>
        <dbReference type="PROSITE" id="PS50104"/>
    </source>
</evidence>
<dbReference type="Gene3D" id="1.10.8.430">
    <property type="entry name" value="Helical domain of apoptotic protease-activating factors"/>
    <property type="match status" value="1"/>
</dbReference>
<feature type="region of interest" description="Disordered" evidence="8">
    <location>
        <begin position="1"/>
        <end position="21"/>
    </location>
</feature>
<dbReference type="InterPro" id="IPR044974">
    <property type="entry name" value="Disease_R_plants"/>
</dbReference>
<dbReference type="SUPFAM" id="SSF52540">
    <property type="entry name" value="P-loop containing nucleoside triphosphate hydrolases"/>
    <property type="match status" value="1"/>
</dbReference>
<evidence type="ECO:0000256" key="2">
    <source>
        <dbReference type="ARBA" id="ARBA00022614"/>
    </source>
</evidence>
<evidence type="ECO:0000256" key="3">
    <source>
        <dbReference type="ARBA" id="ARBA00022737"/>
    </source>
</evidence>
<dbReference type="GeneID" id="113862487"/>
<dbReference type="InterPro" id="IPR058192">
    <property type="entry name" value="WHD_ROQ1-like"/>
</dbReference>
<evidence type="ECO:0000256" key="8">
    <source>
        <dbReference type="SAM" id="MobiDB-lite"/>
    </source>
</evidence>
<keyword evidence="5" id="KW-0611">Plant defense</keyword>
<keyword evidence="6" id="KW-0520">NAD</keyword>
<dbReference type="InterPro" id="IPR032675">
    <property type="entry name" value="LRR_dom_sf"/>
</dbReference>
<sequence length="1164" mass="132277">MQTQAEGEASSSASASSYSSGSGSWTYLYHVFLSFRGEDTRKGFTDHLCASLKRKGIKTFRDDKDLERGHAISQEILKAIEESMFAIIILSPNYAASTWCLDELQMIVECKNKQGLQVFPIFYGVDPSNVRHQKYSFEEAFKIHELKFGKGSYKVENWRNALRQVAGYSGWDSNNQPEAMLVDDIAQHILKKLIPKLPSCNENLVGIDSRVEEVNRLIGIWLNDVRLIGIWGMGGIGKTTIARAVYEAIKENFEISCFVPNVREVYEKNGLVQLQKDLLSRLNINSCDIHDLYDGKKTIRNSLCNRKVLLVLDDVSHRSQLENLAAKKDWFGAGSRVIITTRDMHLLLIHGVYGTYEVEGLVQTDSLHLFSLKAFKQTQPDQCYMDLSKEVVKYAKGLPLALEVLGSYLYRRSVDVWHSALEQIKSQSHPEILDTLKISYEGLNAMEKNLFLDIACFFKGMKRNKVIKILQNSDHYPIIGIEVLIERSLVTIEWWSDNLEMHDLIQEMGRNIVFQESPNDPGKRSRLWSRDQIDTVFTESKGTEVIQGIVLNLLQPHVARWSTEAFSNTKQLKYLILDDLKLQFGLNFLPSSLKVLHWRGCSLKTLPLMDRSYELSDIKLSHSEIEQLWHGVKFLEMLKHVDLSFSKNLKRLPDFSGVPNIETLDLGFCSSLAEVHPSLVHHKKLVTLYLDYCTSLKALPSKLEMSSLKVLHLDGCSEFKILPGFGESMKHLLVLSLKGTAIRKLSTILGCLVGLEVLNLENCKLFVSLPDSMQRLCSLKKLVLSGCSKFRNLPEFGEGMQHLSELYLDGTRIRELPSSLGCLVGLVCLDLTYCENLVGLPETIDRLKSLEYLYIYDCWKLGSLSFSGNEKLVRKSQPTHIRHGFPPSLLYLSSLIYLELSYCNLSEKSIPHDISNLTSLKKLWMAGNKFVTVPINISKLSKLEFLSLIHCKKLRWLPELPSSIRLLYASNCYSLETSKFDLCSLFASCGQYPRKVADSFDMVITGSEIPSWFTHQEDGEYVSVPRNCPLNDRMGIALCFLLISYAEPHEGFDYVVKCNLGNPLGKCIRETRLSRMKSGCAHLYILFLADPESWDQICQSSRFGLFQKAKYFTDADKCSHPDVLDLKVVSCGSRWLYKQDIQVLNNTITTQQLHPDSEILELTT</sequence>
<dbReference type="Pfam" id="PF00931">
    <property type="entry name" value="NB-ARC"/>
    <property type="match status" value="1"/>
</dbReference>
<keyword evidence="3" id="KW-0677">Repeat</keyword>
<dbReference type="InterPro" id="IPR003591">
    <property type="entry name" value="Leu-rich_rpt_typical-subtyp"/>
</dbReference>
<dbReference type="Pfam" id="PF20160">
    <property type="entry name" value="C-JID"/>
    <property type="match status" value="1"/>
</dbReference>
<comment type="catalytic activity">
    <reaction evidence="7">
        <text>NAD(+) + H2O = ADP-D-ribose + nicotinamide + H(+)</text>
        <dbReference type="Rhea" id="RHEA:16301"/>
        <dbReference type="ChEBI" id="CHEBI:15377"/>
        <dbReference type="ChEBI" id="CHEBI:15378"/>
        <dbReference type="ChEBI" id="CHEBI:17154"/>
        <dbReference type="ChEBI" id="CHEBI:57540"/>
        <dbReference type="ChEBI" id="CHEBI:57967"/>
        <dbReference type="EC" id="3.2.2.6"/>
    </reaction>
    <physiologicalReaction direction="left-to-right" evidence="7">
        <dbReference type="Rhea" id="RHEA:16302"/>
    </physiologicalReaction>
</comment>
<organism evidence="10 11">
    <name type="scientific">Abrus precatorius</name>
    <name type="common">Indian licorice</name>
    <name type="synonym">Glycine abrus</name>
    <dbReference type="NCBI Taxonomy" id="3816"/>
    <lineage>
        <taxon>Eukaryota</taxon>
        <taxon>Viridiplantae</taxon>
        <taxon>Streptophyta</taxon>
        <taxon>Embryophyta</taxon>
        <taxon>Tracheophyta</taxon>
        <taxon>Spermatophyta</taxon>
        <taxon>Magnoliopsida</taxon>
        <taxon>eudicotyledons</taxon>
        <taxon>Gunneridae</taxon>
        <taxon>Pentapetalae</taxon>
        <taxon>rosids</taxon>
        <taxon>fabids</taxon>
        <taxon>Fabales</taxon>
        <taxon>Fabaceae</taxon>
        <taxon>Papilionoideae</taxon>
        <taxon>50 kb inversion clade</taxon>
        <taxon>NPAAA clade</taxon>
        <taxon>indigoferoid/millettioid clade</taxon>
        <taxon>Abreae</taxon>
        <taxon>Abrus</taxon>
    </lineage>
</organism>
<name>A0A8B8L590_ABRPR</name>
<dbReference type="InterPro" id="IPR027417">
    <property type="entry name" value="P-loop_NTPase"/>
</dbReference>
<dbReference type="InterPro" id="IPR035897">
    <property type="entry name" value="Toll_tir_struct_dom_sf"/>
</dbReference>
<dbReference type="SMART" id="SM00369">
    <property type="entry name" value="LRR_TYP"/>
    <property type="match status" value="4"/>
</dbReference>
<dbReference type="InterPro" id="IPR058546">
    <property type="entry name" value="RPS4B/Roq1-like_LRR"/>
</dbReference>
<dbReference type="Proteomes" id="UP000694853">
    <property type="component" value="Unplaced"/>
</dbReference>
<keyword evidence="4" id="KW-0378">Hydrolase</keyword>
<dbReference type="SMART" id="SM00255">
    <property type="entry name" value="TIR"/>
    <property type="match status" value="1"/>
</dbReference>
<dbReference type="PANTHER" id="PTHR11017:SF559">
    <property type="entry name" value="DISEASE RESISTANCE PROTEIN CHL1"/>
    <property type="match status" value="1"/>
</dbReference>
<feature type="domain" description="TIR" evidence="9">
    <location>
        <begin position="27"/>
        <end position="193"/>
    </location>
</feature>
<dbReference type="GO" id="GO:0006952">
    <property type="term" value="P:defense response"/>
    <property type="evidence" value="ECO:0007669"/>
    <property type="project" value="InterPro"/>
</dbReference>
<dbReference type="InterPro" id="IPR002182">
    <property type="entry name" value="NB-ARC"/>
</dbReference>
<dbReference type="Gene3D" id="3.40.50.10140">
    <property type="entry name" value="Toll/interleukin-1 receptor homology (TIR) domain"/>
    <property type="match status" value="1"/>
</dbReference>
<protein>
    <recommendedName>
        <fullName evidence="1">ADP-ribosyl cyclase/cyclic ADP-ribose hydrolase</fullName>
        <ecNumber evidence="1">3.2.2.6</ecNumber>
    </recommendedName>
</protein>
<dbReference type="InterPro" id="IPR000157">
    <property type="entry name" value="TIR_dom"/>
</dbReference>